<accession>A0A2U8DS05</accession>
<feature type="domain" description="Suppressor of fused-like" evidence="1">
    <location>
        <begin position="61"/>
        <end position="231"/>
    </location>
</feature>
<sequence length="239" mass="28024">MNKKIDFSKSGKPIFKYDYAETGWRPPSFGVENQMEKIEEHIHKYFGEPTSVYHELMSDLIHLDVYYIKPNEDRNFHTFVTSGMSFIPMNPMEGSEDEKYAELIVCLPAQWPVSEEAFKDMDNYWPIAWLKMLARFPHDYKTWLGFAHTMPNYDPPIPIANTNFHGIMLLPPILTPQSAAKLQINGDISINFYCIIPLYKDEMQYKLDNGYKDILDKFDEKGINEVINIKRDNVCEKYL</sequence>
<gene>
    <name evidence="2" type="ORF">B9W14_13820</name>
</gene>
<dbReference type="RefSeq" id="WP_032078247.1">
    <property type="nucleotide sequence ID" value="NZ_CP020953.1"/>
</dbReference>
<dbReference type="Pfam" id="PF05076">
    <property type="entry name" value="SUFU"/>
    <property type="match status" value="1"/>
</dbReference>
<dbReference type="Proteomes" id="UP000244910">
    <property type="component" value="Chromosome"/>
</dbReference>
<proteinExistence type="predicted"/>
<name>A0A2U8DS05_9CLOT</name>
<organism evidence="2 3">
    <name type="scientific">Clostridium drakei</name>
    <dbReference type="NCBI Taxonomy" id="332101"/>
    <lineage>
        <taxon>Bacteria</taxon>
        <taxon>Bacillati</taxon>
        <taxon>Bacillota</taxon>
        <taxon>Clostridia</taxon>
        <taxon>Eubacteriales</taxon>
        <taxon>Clostridiaceae</taxon>
        <taxon>Clostridium</taxon>
    </lineage>
</organism>
<dbReference type="OrthoDB" id="4827574at2"/>
<protein>
    <recommendedName>
        <fullName evidence="1">Suppressor of fused-like domain-containing protein</fullName>
    </recommendedName>
</protein>
<dbReference type="KEGG" id="cdrk:B9W14_13820"/>
<reference evidence="3" key="1">
    <citation type="submission" date="2017-04" db="EMBL/GenBank/DDBJ databases">
        <authorList>
            <person name="Song Y."/>
            <person name="Cho B.-K."/>
        </authorList>
    </citation>
    <scope>NUCLEOTIDE SEQUENCE [LARGE SCALE GENOMIC DNA]</scope>
    <source>
        <strain evidence="3">SL1</strain>
    </source>
</reference>
<keyword evidence="3" id="KW-1185">Reference proteome</keyword>
<evidence type="ECO:0000259" key="1">
    <source>
        <dbReference type="Pfam" id="PF05076"/>
    </source>
</evidence>
<evidence type="ECO:0000313" key="3">
    <source>
        <dbReference type="Proteomes" id="UP000244910"/>
    </source>
</evidence>
<dbReference type="AlphaFoldDB" id="A0A2U8DS05"/>
<evidence type="ECO:0000313" key="2">
    <source>
        <dbReference type="EMBL" id="AWI05533.1"/>
    </source>
</evidence>
<dbReference type="InterPro" id="IPR020941">
    <property type="entry name" value="SUFU-like_domain"/>
</dbReference>
<dbReference type="EMBL" id="CP020953">
    <property type="protein sequence ID" value="AWI05533.1"/>
    <property type="molecule type" value="Genomic_DNA"/>
</dbReference>